<evidence type="ECO:0000259" key="1">
    <source>
        <dbReference type="Pfam" id="PF04471"/>
    </source>
</evidence>
<dbReference type="InterPro" id="IPR011856">
    <property type="entry name" value="tRNA_endonuc-like_dom_sf"/>
</dbReference>
<dbReference type="RefSeq" id="WP_131565200.1">
    <property type="nucleotide sequence ID" value="NZ_JAINFK010000001.1"/>
</dbReference>
<dbReference type="InterPro" id="IPR011335">
    <property type="entry name" value="Restrct_endonuc-II-like"/>
</dbReference>
<evidence type="ECO:0000313" key="3">
    <source>
        <dbReference type="Proteomes" id="UP000291301"/>
    </source>
</evidence>
<dbReference type="GO" id="GO:0004519">
    <property type="term" value="F:endonuclease activity"/>
    <property type="evidence" value="ECO:0007669"/>
    <property type="project" value="UniProtKB-KW"/>
</dbReference>
<dbReference type="GO" id="GO:0003677">
    <property type="term" value="F:DNA binding"/>
    <property type="evidence" value="ECO:0007669"/>
    <property type="project" value="InterPro"/>
</dbReference>
<dbReference type="GO" id="GO:0009307">
    <property type="term" value="P:DNA restriction-modification system"/>
    <property type="evidence" value="ECO:0007669"/>
    <property type="project" value="InterPro"/>
</dbReference>
<sequence length="177" mass="19669">MAVDWKEYQQEAAEFFRSLGMTADVDVALQGARTTHDVDVVVRSRHVGFEVLWLVECKHWKSPVSKLHVLGLREIVTDLGADRGILLCEAGFQSGAVEAANLTNVHASCLANLSLETKKDISAMQLRDIADRVATAKSLYWDLDKSYRIKVGLRADTFEHGYSGDLIVQYSETVLGE</sequence>
<keyword evidence="3" id="KW-1185">Reference proteome</keyword>
<dbReference type="AlphaFoldDB" id="A0A4R0PI02"/>
<keyword evidence="2" id="KW-0378">Hydrolase</keyword>
<gene>
    <name evidence="2" type="ORF">E0D97_02860</name>
</gene>
<dbReference type="SUPFAM" id="SSF52980">
    <property type="entry name" value="Restriction endonuclease-like"/>
    <property type="match status" value="1"/>
</dbReference>
<dbReference type="InterPro" id="IPR007560">
    <property type="entry name" value="Restrct_endonuc_IV_Mrr"/>
</dbReference>
<evidence type="ECO:0000313" key="2">
    <source>
        <dbReference type="EMBL" id="TCD16384.1"/>
    </source>
</evidence>
<dbReference type="Gene3D" id="3.40.1350.10">
    <property type="match status" value="1"/>
</dbReference>
<reference evidence="2 3" key="1">
    <citation type="journal article" date="2015" name="Antonie Van Leeuwenhoek">
        <title>Oricola cellulosilytica gen. nov., sp. nov., a cellulose-degrading bacterium of the family Phyllobacteriaceae isolated from surface seashore water, and emended descriptions of Mesorhizobium loti and Phyllobacterium myrsinacearum.</title>
        <authorList>
            <person name="Hameed A."/>
            <person name="Shahina M."/>
            <person name="Lai W.A."/>
            <person name="Lin S.Y."/>
            <person name="Young L.S."/>
            <person name="Liu Y.C."/>
            <person name="Hsu Y.H."/>
            <person name="Young C.C."/>
        </authorList>
    </citation>
    <scope>NUCLEOTIDE SEQUENCE [LARGE SCALE GENOMIC DNA]</scope>
    <source>
        <strain evidence="2 3">KCTC 52183</strain>
    </source>
</reference>
<comment type="caution">
    <text evidence="2">The sequence shown here is derived from an EMBL/GenBank/DDBJ whole genome shotgun (WGS) entry which is preliminary data.</text>
</comment>
<name>A0A4R0PI02_9HYPH</name>
<dbReference type="Proteomes" id="UP000291301">
    <property type="component" value="Unassembled WGS sequence"/>
</dbReference>
<organism evidence="2 3">
    <name type="scientific">Oricola cellulosilytica</name>
    <dbReference type="NCBI Taxonomy" id="1429082"/>
    <lineage>
        <taxon>Bacteria</taxon>
        <taxon>Pseudomonadati</taxon>
        <taxon>Pseudomonadota</taxon>
        <taxon>Alphaproteobacteria</taxon>
        <taxon>Hyphomicrobiales</taxon>
        <taxon>Ahrensiaceae</taxon>
        <taxon>Oricola</taxon>
    </lineage>
</organism>
<dbReference type="EMBL" id="SJST01000001">
    <property type="protein sequence ID" value="TCD16384.1"/>
    <property type="molecule type" value="Genomic_DNA"/>
</dbReference>
<keyword evidence="2" id="KW-0255">Endonuclease</keyword>
<keyword evidence="2" id="KW-0540">Nuclease</keyword>
<dbReference type="Pfam" id="PF04471">
    <property type="entry name" value="Mrr_cat"/>
    <property type="match status" value="1"/>
</dbReference>
<proteinExistence type="predicted"/>
<dbReference type="OrthoDB" id="8456870at2"/>
<protein>
    <submittedName>
        <fullName evidence="2">Restriction endonuclease</fullName>
    </submittedName>
</protein>
<feature type="domain" description="Restriction endonuclease type IV Mrr" evidence="1">
    <location>
        <begin position="2"/>
        <end position="104"/>
    </location>
</feature>
<accession>A0A4R0PI02</accession>